<dbReference type="InterPro" id="IPR044862">
    <property type="entry name" value="Pro_4_hyd_alph_FE2OG_OXY"/>
</dbReference>
<feature type="region of interest" description="Disordered" evidence="4">
    <location>
        <begin position="273"/>
        <end position="292"/>
    </location>
</feature>
<dbReference type="PROSITE" id="PS51471">
    <property type="entry name" value="FE2OG_OXY"/>
    <property type="match status" value="1"/>
</dbReference>
<dbReference type="InterPro" id="IPR010754">
    <property type="entry name" value="OPA3-like"/>
</dbReference>
<sequence length="478" mass="49692">MAALVFKMGALVLKQLAKPLGSRFEKWALNHPVARRYIISAAQVVHSWEVYISRGAEGKAGRAFVGSMTEEKSVELASKIASEGFVFTGCVRVRMRPRLARSLSAATVAFVCLHEGKQSVSCRFGCTRTAWRAPPFGARPCRRRLFSLLRPGALCSFSAAKYCKSDHIAPHDDRAYTQVRLDSGRVITASRTLADWRDEYGGVLLDLEDAAAARDGRGRPYVPLWNSLVAFTVPRYHAVTPLATSRPRYSVFGWFLEPGKRYPLYRGKGEEEAQARARGTGAGSSQGGGGGVAATVTRAAAAGPGPADQAGGEAARGGGRRGRSGGVARSDSARAAAEQAAAGDGQVPQPDAAAQRQVQGARPPKGGARKRGADAVEAGAFLGRSAERGERAATGFRNGGVAHAAGGVGGAAAEAEGRHASAARPSDGGRPAVTQEGALGLGAAVAGGGAGGGGVQQHGAGRIRLPGRWQGRRKHVCV</sequence>
<keyword evidence="2" id="KW-0175">Coiled coil</keyword>
<organism evidence="6 7">
    <name type="scientific">Tetrabaena socialis</name>
    <dbReference type="NCBI Taxonomy" id="47790"/>
    <lineage>
        <taxon>Eukaryota</taxon>
        <taxon>Viridiplantae</taxon>
        <taxon>Chlorophyta</taxon>
        <taxon>core chlorophytes</taxon>
        <taxon>Chlorophyceae</taxon>
        <taxon>CS clade</taxon>
        <taxon>Chlamydomonadales</taxon>
        <taxon>Tetrabaenaceae</taxon>
        <taxon>Tetrabaena</taxon>
    </lineage>
</organism>
<dbReference type="InterPro" id="IPR005123">
    <property type="entry name" value="Oxoglu/Fe-dep_dioxygenase_dom"/>
</dbReference>
<feature type="region of interest" description="Disordered" evidence="4">
    <location>
        <begin position="302"/>
        <end position="373"/>
    </location>
</feature>
<feature type="region of interest" description="Disordered" evidence="4">
    <location>
        <begin position="415"/>
        <end position="434"/>
    </location>
</feature>
<dbReference type="OrthoDB" id="2129069at2759"/>
<proteinExistence type="inferred from homology"/>
<dbReference type="Proteomes" id="UP000236333">
    <property type="component" value="Unassembled WGS sequence"/>
</dbReference>
<dbReference type="PANTHER" id="PTHR12499">
    <property type="entry name" value="OPTIC ATROPHY 3 PROTEIN OPA3"/>
    <property type="match status" value="1"/>
</dbReference>
<evidence type="ECO:0000313" key="6">
    <source>
        <dbReference type="EMBL" id="PNH05048.1"/>
    </source>
</evidence>
<accession>A0A2J7ZXQ3</accession>
<keyword evidence="7" id="KW-1185">Reference proteome</keyword>
<evidence type="ECO:0000256" key="2">
    <source>
        <dbReference type="ARBA" id="ARBA00023054"/>
    </source>
</evidence>
<dbReference type="GO" id="GO:0046872">
    <property type="term" value="F:metal ion binding"/>
    <property type="evidence" value="ECO:0007669"/>
    <property type="project" value="UniProtKB-KW"/>
</dbReference>
<dbReference type="AlphaFoldDB" id="A0A2J7ZXQ3"/>
<evidence type="ECO:0000256" key="1">
    <source>
        <dbReference type="ARBA" id="ARBA00007584"/>
    </source>
</evidence>
<dbReference type="GO" id="GO:0005739">
    <property type="term" value="C:mitochondrion"/>
    <property type="evidence" value="ECO:0007669"/>
    <property type="project" value="TreeGrafter"/>
</dbReference>
<name>A0A2J7ZXQ3_9CHLO</name>
<dbReference type="EMBL" id="PGGS01000339">
    <property type="protein sequence ID" value="PNH05048.1"/>
    <property type="molecule type" value="Genomic_DNA"/>
</dbReference>
<feature type="domain" description="Fe2OG dioxygenase" evidence="5">
    <location>
        <begin position="144"/>
        <end position="257"/>
    </location>
</feature>
<dbReference type="PANTHER" id="PTHR12499:SF0">
    <property type="entry name" value="OPTIC ATROPHY 3 PROTEIN"/>
    <property type="match status" value="1"/>
</dbReference>
<feature type="compositionally biased region" description="Low complexity" evidence="4">
    <location>
        <begin position="326"/>
        <end position="347"/>
    </location>
</feature>
<comment type="similarity">
    <text evidence="1">Belongs to the OPA3 family.</text>
</comment>
<feature type="compositionally biased region" description="Gly residues" evidence="4">
    <location>
        <begin position="280"/>
        <end position="292"/>
    </location>
</feature>
<evidence type="ECO:0000313" key="7">
    <source>
        <dbReference type="Proteomes" id="UP000236333"/>
    </source>
</evidence>
<reference evidence="6 7" key="1">
    <citation type="journal article" date="2017" name="Mol. Biol. Evol.">
        <title>The 4-celled Tetrabaena socialis nuclear genome reveals the essential components for genetic control of cell number at the origin of multicellularity in the volvocine lineage.</title>
        <authorList>
            <person name="Featherston J."/>
            <person name="Arakaki Y."/>
            <person name="Hanschen E.R."/>
            <person name="Ferris P.J."/>
            <person name="Michod R.E."/>
            <person name="Olson B.J.S.C."/>
            <person name="Nozaki H."/>
            <person name="Durand P.M."/>
        </authorList>
    </citation>
    <scope>NUCLEOTIDE SEQUENCE [LARGE SCALE GENOMIC DNA]</scope>
    <source>
        <strain evidence="6 7">NIES-571</strain>
    </source>
</reference>
<dbReference type="Pfam" id="PF07047">
    <property type="entry name" value="OPA3"/>
    <property type="match status" value="1"/>
</dbReference>
<evidence type="ECO:0000259" key="5">
    <source>
        <dbReference type="PROSITE" id="PS51471"/>
    </source>
</evidence>
<dbReference type="GO" id="GO:0019216">
    <property type="term" value="P:regulation of lipid metabolic process"/>
    <property type="evidence" value="ECO:0007669"/>
    <property type="project" value="TreeGrafter"/>
</dbReference>
<dbReference type="Pfam" id="PF13640">
    <property type="entry name" value="2OG-FeII_Oxy_3"/>
    <property type="match status" value="1"/>
</dbReference>
<evidence type="ECO:0000256" key="3">
    <source>
        <dbReference type="RuleBase" id="RU003682"/>
    </source>
</evidence>
<protein>
    <recommendedName>
        <fullName evidence="5">Fe2OG dioxygenase domain-containing protein</fullName>
    </recommendedName>
</protein>
<keyword evidence="3" id="KW-0560">Oxidoreductase</keyword>
<feature type="compositionally biased region" description="Low complexity" evidence="4">
    <location>
        <begin position="302"/>
        <end position="313"/>
    </location>
</feature>
<evidence type="ECO:0000256" key="4">
    <source>
        <dbReference type="SAM" id="MobiDB-lite"/>
    </source>
</evidence>
<keyword evidence="3" id="KW-0479">Metal-binding</keyword>
<keyword evidence="3" id="KW-0408">Iron</keyword>
<gene>
    <name evidence="6" type="ORF">TSOC_008726</name>
</gene>
<comment type="caution">
    <text evidence="6">The sequence shown here is derived from an EMBL/GenBank/DDBJ whole genome shotgun (WGS) entry which is preliminary data.</text>
</comment>
<comment type="similarity">
    <text evidence="3">Belongs to the iron/ascorbate-dependent oxidoreductase family.</text>
</comment>
<dbReference type="GO" id="GO:0016491">
    <property type="term" value="F:oxidoreductase activity"/>
    <property type="evidence" value="ECO:0007669"/>
    <property type="project" value="UniProtKB-KW"/>
</dbReference>
<dbReference type="Gene3D" id="2.60.120.620">
    <property type="entry name" value="q2cbj1_9rhob like domain"/>
    <property type="match status" value="1"/>
</dbReference>